<dbReference type="GO" id="GO:0005524">
    <property type="term" value="F:ATP binding"/>
    <property type="evidence" value="ECO:0007669"/>
    <property type="project" value="UniProtKB-UniRule"/>
</dbReference>
<evidence type="ECO:0000256" key="3">
    <source>
        <dbReference type="ARBA" id="ARBA00022598"/>
    </source>
</evidence>
<dbReference type="EC" id="6.1.1.7" evidence="11"/>
<dbReference type="InterPro" id="IPR045864">
    <property type="entry name" value="aa-tRNA-synth_II/BPL/LPL"/>
</dbReference>
<protein>
    <recommendedName>
        <fullName evidence="11">Alanine--tRNA ligase</fullName>
        <ecNumber evidence="11">6.1.1.7</ecNumber>
    </recommendedName>
    <alternativeName>
        <fullName evidence="11">Alanyl-tRNA synthetase</fullName>
        <shortName evidence="11">AlaRS</shortName>
    </alternativeName>
</protein>
<dbReference type="SUPFAM" id="SSF101353">
    <property type="entry name" value="Putative anticodon-binding domain of alanyl-tRNA synthetase (AlaRS)"/>
    <property type="match status" value="1"/>
</dbReference>
<dbReference type="InterPro" id="IPR018162">
    <property type="entry name" value="Ala-tRNA-ligase_IIc_anticod-bd"/>
</dbReference>
<keyword evidence="6 11" id="KW-0862">Zinc</keyword>
<keyword evidence="4 11" id="KW-0479">Metal-binding</keyword>
<dbReference type="PRINTS" id="PR00980">
    <property type="entry name" value="TRNASYNTHALA"/>
</dbReference>
<dbReference type="HAMAP" id="MF_00036_B">
    <property type="entry name" value="Ala_tRNA_synth_B"/>
    <property type="match status" value="1"/>
</dbReference>
<dbReference type="SUPFAM" id="SSF50447">
    <property type="entry name" value="Translation proteins"/>
    <property type="match status" value="1"/>
</dbReference>
<evidence type="ECO:0000313" key="14">
    <source>
        <dbReference type="Proteomes" id="UP001060919"/>
    </source>
</evidence>
<dbReference type="FunFam" id="3.10.310.40:FF:000001">
    <property type="entry name" value="Alanine--tRNA ligase"/>
    <property type="match status" value="1"/>
</dbReference>
<proteinExistence type="inferred from homology"/>
<comment type="catalytic activity">
    <reaction evidence="11">
        <text>tRNA(Ala) + L-alanine + ATP = L-alanyl-tRNA(Ala) + AMP + diphosphate</text>
        <dbReference type="Rhea" id="RHEA:12540"/>
        <dbReference type="Rhea" id="RHEA-COMP:9657"/>
        <dbReference type="Rhea" id="RHEA-COMP:9923"/>
        <dbReference type="ChEBI" id="CHEBI:30616"/>
        <dbReference type="ChEBI" id="CHEBI:33019"/>
        <dbReference type="ChEBI" id="CHEBI:57972"/>
        <dbReference type="ChEBI" id="CHEBI:78442"/>
        <dbReference type="ChEBI" id="CHEBI:78497"/>
        <dbReference type="ChEBI" id="CHEBI:456215"/>
        <dbReference type="EC" id="6.1.1.7"/>
    </reaction>
</comment>
<evidence type="ECO:0000256" key="7">
    <source>
        <dbReference type="ARBA" id="ARBA00022840"/>
    </source>
</evidence>
<dbReference type="Proteomes" id="UP001060919">
    <property type="component" value="Chromosome"/>
</dbReference>
<dbReference type="InterPro" id="IPR003156">
    <property type="entry name" value="DHHA1_dom"/>
</dbReference>
<dbReference type="InterPro" id="IPR050058">
    <property type="entry name" value="Ala-tRNA_ligase"/>
</dbReference>
<evidence type="ECO:0000313" key="13">
    <source>
        <dbReference type="EMBL" id="BDS14697.1"/>
    </source>
</evidence>
<comment type="similarity">
    <text evidence="1 11">Belongs to the class-II aminoacyl-tRNA synthetase family.</text>
</comment>
<keyword evidence="2 11" id="KW-0820">tRNA-binding</keyword>
<dbReference type="Gene3D" id="3.30.930.10">
    <property type="entry name" value="Bira Bifunctional Protein, Domain 2"/>
    <property type="match status" value="1"/>
</dbReference>
<evidence type="ECO:0000256" key="6">
    <source>
        <dbReference type="ARBA" id="ARBA00022833"/>
    </source>
</evidence>
<keyword evidence="14" id="KW-1185">Reference proteome</keyword>
<evidence type="ECO:0000256" key="9">
    <source>
        <dbReference type="ARBA" id="ARBA00022917"/>
    </source>
</evidence>
<feature type="binding site" evidence="11">
    <location>
        <position position="687"/>
    </location>
    <ligand>
        <name>Zn(2+)</name>
        <dbReference type="ChEBI" id="CHEBI:29105"/>
    </ligand>
</feature>
<keyword evidence="5 11" id="KW-0547">Nucleotide-binding</keyword>
<dbReference type="GO" id="GO:0002161">
    <property type="term" value="F:aminoacyl-tRNA deacylase activity"/>
    <property type="evidence" value="ECO:0007669"/>
    <property type="project" value="TreeGrafter"/>
</dbReference>
<evidence type="ECO:0000256" key="1">
    <source>
        <dbReference type="ARBA" id="ARBA00008226"/>
    </source>
</evidence>
<dbReference type="InterPro" id="IPR012947">
    <property type="entry name" value="tRNA_SAD"/>
</dbReference>
<dbReference type="GO" id="GO:0004813">
    <property type="term" value="F:alanine-tRNA ligase activity"/>
    <property type="evidence" value="ECO:0007669"/>
    <property type="project" value="UniProtKB-UniRule"/>
</dbReference>
<dbReference type="Gene3D" id="3.30.980.10">
    <property type="entry name" value="Threonyl-trna Synthetase, Chain A, domain 2"/>
    <property type="match status" value="1"/>
</dbReference>
<dbReference type="InterPro" id="IPR018165">
    <property type="entry name" value="Ala-tRNA-synth_IIc_core"/>
</dbReference>
<keyword evidence="8 11" id="KW-0694">RNA-binding</keyword>
<comment type="subcellular location">
    <subcellularLocation>
        <location evidence="11">Cytoplasm</location>
    </subcellularLocation>
</comment>
<dbReference type="FunFam" id="3.30.930.10:FF:000011">
    <property type="entry name" value="Alanine--tRNA ligase, cytoplasmic"/>
    <property type="match status" value="1"/>
</dbReference>
<dbReference type="FunFam" id="3.30.980.10:FF:000004">
    <property type="entry name" value="Alanine--tRNA ligase, cytoplasmic"/>
    <property type="match status" value="1"/>
</dbReference>
<dbReference type="GO" id="GO:0006419">
    <property type="term" value="P:alanyl-tRNA aminoacylation"/>
    <property type="evidence" value="ECO:0007669"/>
    <property type="project" value="UniProtKB-UniRule"/>
</dbReference>
<dbReference type="AlphaFoldDB" id="A0A916DWE0"/>
<dbReference type="PANTHER" id="PTHR11777">
    <property type="entry name" value="ALANYL-TRNA SYNTHETASE"/>
    <property type="match status" value="1"/>
</dbReference>
<evidence type="ECO:0000256" key="4">
    <source>
        <dbReference type="ARBA" id="ARBA00022723"/>
    </source>
</evidence>
<dbReference type="Gene3D" id="3.30.54.20">
    <property type="match status" value="1"/>
</dbReference>
<dbReference type="InterPro" id="IPR023033">
    <property type="entry name" value="Ala_tRNA_ligase_euk/bac"/>
</dbReference>
<evidence type="ECO:0000256" key="11">
    <source>
        <dbReference type="HAMAP-Rule" id="MF_00036"/>
    </source>
</evidence>
<dbReference type="CDD" id="cd00673">
    <property type="entry name" value="AlaRS_core"/>
    <property type="match status" value="1"/>
</dbReference>
<evidence type="ECO:0000259" key="12">
    <source>
        <dbReference type="PROSITE" id="PS50860"/>
    </source>
</evidence>
<dbReference type="GO" id="GO:0000049">
    <property type="term" value="F:tRNA binding"/>
    <property type="evidence" value="ECO:0007669"/>
    <property type="project" value="UniProtKB-KW"/>
</dbReference>
<organism evidence="13 14">
    <name type="scientific">Aureispira anguillae</name>
    <dbReference type="NCBI Taxonomy" id="2864201"/>
    <lineage>
        <taxon>Bacteria</taxon>
        <taxon>Pseudomonadati</taxon>
        <taxon>Bacteroidota</taxon>
        <taxon>Saprospiria</taxon>
        <taxon>Saprospirales</taxon>
        <taxon>Saprospiraceae</taxon>
        <taxon>Aureispira</taxon>
    </lineage>
</organism>
<dbReference type="SUPFAM" id="SSF55186">
    <property type="entry name" value="ThrRS/AlaRS common domain"/>
    <property type="match status" value="1"/>
</dbReference>
<name>A0A916DWE0_9BACT</name>
<comment type="cofactor">
    <cofactor evidence="11">
        <name>Zn(2+)</name>
        <dbReference type="ChEBI" id="CHEBI:29105"/>
    </cofactor>
    <text evidence="11">Binds 1 zinc ion per subunit.</text>
</comment>
<keyword evidence="11" id="KW-0963">Cytoplasm</keyword>
<keyword evidence="10 11" id="KW-0030">Aminoacyl-tRNA synthetase</keyword>
<dbReference type="SUPFAM" id="SSF55681">
    <property type="entry name" value="Class II aaRS and biotin synthetases"/>
    <property type="match status" value="1"/>
</dbReference>
<feature type="binding site" evidence="11">
    <location>
        <position position="583"/>
    </location>
    <ligand>
        <name>Zn(2+)</name>
        <dbReference type="ChEBI" id="CHEBI:29105"/>
    </ligand>
</feature>
<keyword evidence="3 11" id="KW-0436">Ligase</keyword>
<dbReference type="Gene3D" id="3.10.310.40">
    <property type="match status" value="1"/>
</dbReference>
<comment type="function">
    <text evidence="11">Catalyzes the attachment of alanine to tRNA(Ala) in a two-step reaction: alanine is first activated by ATP to form Ala-AMP and then transferred to the acceptor end of tRNA(Ala). Also edits incorrectly charged Ser-tRNA(Ala) and Gly-tRNA(Ala) via its editing domain.</text>
</comment>
<evidence type="ECO:0000256" key="2">
    <source>
        <dbReference type="ARBA" id="ARBA00022555"/>
    </source>
</evidence>
<feature type="binding site" evidence="11">
    <location>
        <position position="683"/>
    </location>
    <ligand>
        <name>Zn(2+)</name>
        <dbReference type="ChEBI" id="CHEBI:29105"/>
    </ligand>
</feature>
<dbReference type="FunFam" id="3.30.54.20:FF:000001">
    <property type="entry name" value="Alanine--tRNA ligase"/>
    <property type="match status" value="1"/>
</dbReference>
<feature type="domain" description="Alanyl-transfer RNA synthetases family profile" evidence="12">
    <location>
        <begin position="18"/>
        <end position="726"/>
    </location>
</feature>
<dbReference type="PANTHER" id="PTHR11777:SF9">
    <property type="entry name" value="ALANINE--TRNA LIGASE, CYTOPLASMIC"/>
    <property type="match status" value="1"/>
</dbReference>
<keyword evidence="7 11" id="KW-0067">ATP-binding</keyword>
<dbReference type="GO" id="GO:0008270">
    <property type="term" value="F:zinc ion binding"/>
    <property type="evidence" value="ECO:0007669"/>
    <property type="project" value="UniProtKB-UniRule"/>
</dbReference>
<dbReference type="Pfam" id="PF02272">
    <property type="entry name" value="DHHA1"/>
    <property type="match status" value="1"/>
</dbReference>
<sequence>MFCPLLRTIIYNIFEIMMTVKEIRQKFLDFFESKDHKIVPSAPIVNQNDPTLMFMNSGMAQFKDYFLGNQIPSAARIADTQKCLRVSGKHNDLEDVGRDSYHQTMFEMLGNWSFGDYFKEEAIEWAWELLTEVYKMDKDRLYVTIFEGDEKDKVAADEEAFELWQKWVPKDRILRAGKKDNFWEMGAQGPCGPCSEIHIDIRSDEERAKLDGKELVNQDHPLVIEIWNLVFMQFNRLADGSLVPLAKKCIDTGMGLERVCMALQGKESNYDTDVFSPLIQLIEKESGKKYTGSYEKDADVDIAMRVIADHVRAVALVIADGCQPNNTGAGYVVRRVLRRAVRYYYSFLDIKAPFIYKLIPTLSASFAEVFPEVKAQEKMLMDTIKGEEASFLRTLERGLKLFAGLEVNNKEVTGKDAFLLFDTFGFPFDLTRLLAEEKGWTVDEKGFEAALVEQKKRSQKDAQKDVSDWVEILEDPTVEFVGYTEHKTTAKVIKYRKVVAKGKEQYQVVLNKTPFYAEAGGQVGDTGLLWFGDEKIPVIDTKKENNLIVHWVKQLPQQIEVEVVAEINRQKRALTEKNHSVAHLAHAALRQVLGTHVQQKGSFVSPDKMRFDFSHTSKMTEEQIREVEEIVNDKIRANISLVEQANVPIDEARESGAMMLFGEKYGESVRIITFEEGFSKELCGGCHVKSTGEIGWFKLVTETSIASGIRRIEALTGAAAVAYVQDEMAKLSEIRALLKNPKNLAKALQDLLDTNKKLTKELDKMAVLEAQMAKDQLKQSVVKIGGLHFLGTTTSIVSKDGLKQLSNGLSQEFDNLVLVLGGVNKGKALLTVAVDKNVVDNYNLKAGDIIKAVAKEIQGGGGGQPVYATAGGKNPEGLNQAIAAAKELIEAAV</sequence>
<evidence type="ECO:0000256" key="5">
    <source>
        <dbReference type="ARBA" id="ARBA00022741"/>
    </source>
</evidence>
<dbReference type="SMART" id="SM00863">
    <property type="entry name" value="tRNA_SAD"/>
    <property type="match status" value="1"/>
</dbReference>
<comment type="domain">
    <text evidence="11">Consists of three domains; the N-terminal catalytic domain, the editing domain and the C-terminal C-Ala domain. The editing domain removes incorrectly charged amino acids, while the C-Ala domain, along with tRNA(Ala), serves as a bridge to cooperatively bring together the editing and aminoacylation centers thus stimulating deacylation of misacylated tRNAs.</text>
</comment>
<dbReference type="Gene3D" id="2.40.30.130">
    <property type="match status" value="1"/>
</dbReference>
<dbReference type="Pfam" id="PF07973">
    <property type="entry name" value="tRNA_SAD"/>
    <property type="match status" value="1"/>
</dbReference>
<evidence type="ECO:0000256" key="10">
    <source>
        <dbReference type="ARBA" id="ARBA00023146"/>
    </source>
</evidence>
<dbReference type="InterPro" id="IPR018164">
    <property type="entry name" value="Ala-tRNA-synth_IIc_N"/>
</dbReference>
<dbReference type="InterPro" id="IPR002318">
    <property type="entry name" value="Ala-tRNA-lgiase_IIc"/>
</dbReference>
<dbReference type="EMBL" id="AP026867">
    <property type="protein sequence ID" value="BDS14697.1"/>
    <property type="molecule type" value="Genomic_DNA"/>
</dbReference>
<dbReference type="GO" id="GO:0005737">
    <property type="term" value="C:cytoplasm"/>
    <property type="evidence" value="ECO:0007669"/>
    <property type="project" value="UniProtKB-SubCell"/>
</dbReference>
<dbReference type="InterPro" id="IPR009000">
    <property type="entry name" value="Transl_B-barrel_sf"/>
</dbReference>
<dbReference type="KEGG" id="aup:AsAng_0054780"/>
<feature type="binding site" evidence="11">
    <location>
        <position position="579"/>
    </location>
    <ligand>
        <name>Zn(2+)</name>
        <dbReference type="ChEBI" id="CHEBI:29105"/>
    </ligand>
</feature>
<dbReference type="NCBIfam" id="TIGR00344">
    <property type="entry name" value="alaS"/>
    <property type="match status" value="1"/>
</dbReference>
<dbReference type="PROSITE" id="PS50860">
    <property type="entry name" value="AA_TRNA_LIGASE_II_ALA"/>
    <property type="match status" value="1"/>
</dbReference>
<keyword evidence="9 11" id="KW-0648">Protein biosynthesis</keyword>
<reference evidence="13" key="1">
    <citation type="submission" date="2022-09" db="EMBL/GenBank/DDBJ databases">
        <title>Aureispira anguillicida sp. nov., isolated from Leptocephalus of Japanese eel Anguilla japonica.</title>
        <authorList>
            <person name="Yuasa K."/>
            <person name="Mekata T."/>
            <person name="Ikunari K."/>
        </authorList>
    </citation>
    <scope>NUCLEOTIDE SEQUENCE</scope>
    <source>
        <strain evidence="13">EL160426</strain>
    </source>
</reference>
<accession>A0A916DWE0</accession>
<gene>
    <name evidence="11" type="primary">alaS</name>
    <name evidence="13" type="ORF">AsAng_0054780</name>
</gene>
<dbReference type="Pfam" id="PF01411">
    <property type="entry name" value="tRNA-synt_2c"/>
    <property type="match status" value="1"/>
</dbReference>
<evidence type="ECO:0000256" key="8">
    <source>
        <dbReference type="ARBA" id="ARBA00022884"/>
    </source>
</evidence>
<dbReference type="InterPro" id="IPR018163">
    <property type="entry name" value="Thr/Ala-tRNA-synth_IIc_edit"/>
</dbReference>